<dbReference type="Proteomes" id="UP000290900">
    <property type="component" value="Unassembled WGS sequence"/>
</dbReference>
<proteinExistence type="inferred from homology"/>
<dbReference type="Gene3D" id="1.10.10.10">
    <property type="entry name" value="Winged helix-like DNA-binding domain superfamily/Winged helix DNA-binding domain"/>
    <property type="match status" value="2"/>
</dbReference>
<evidence type="ECO:0000256" key="1">
    <source>
        <dbReference type="ARBA" id="ARBA00004123"/>
    </source>
</evidence>
<evidence type="ECO:0000313" key="15">
    <source>
        <dbReference type="Proteomes" id="UP000290900"/>
    </source>
</evidence>
<feature type="domain" description="RNA polymerase III Rpc82 C -terminal" evidence="11">
    <location>
        <begin position="177"/>
        <end position="494"/>
    </location>
</feature>
<reference evidence="14 15" key="1">
    <citation type="submission" date="2018-12" db="EMBL/GenBank/DDBJ databases">
        <authorList>
            <person name="Tiukova I."/>
            <person name="Dainat J."/>
        </authorList>
    </citation>
    <scope>NUCLEOTIDE SEQUENCE [LARGE SCALE GENOMIC DNA]</scope>
</reference>
<dbReference type="GO" id="GO:0005666">
    <property type="term" value="C:RNA polymerase III complex"/>
    <property type="evidence" value="ECO:0007669"/>
    <property type="project" value="UniProtKB-UniRule"/>
</dbReference>
<protein>
    <recommendedName>
        <fullName evidence="4 9">DNA-directed RNA polymerase III subunit RPC3</fullName>
        <shortName evidence="9">RNA polymerase III subunit C3</shortName>
    </recommendedName>
</protein>
<evidence type="ECO:0000256" key="6">
    <source>
        <dbReference type="ARBA" id="ARBA00023163"/>
    </source>
</evidence>
<dbReference type="PANTHER" id="PTHR12949">
    <property type="entry name" value="RNA POLYMERASE III DNA DIRECTED -RELATED"/>
    <property type="match status" value="1"/>
</dbReference>
<evidence type="ECO:0000256" key="3">
    <source>
        <dbReference type="ARBA" id="ARBA00011206"/>
    </source>
</evidence>
<feature type="region of interest" description="Disordered" evidence="10">
    <location>
        <begin position="1"/>
        <end position="21"/>
    </location>
</feature>
<evidence type="ECO:0000313" key="14">
    <source>
        <dbReference type="EMBL" id="VEU22027.1"/>
    </source>
</evidence>
<dbReference type="Pfam" id="PF22536">
    <property type="entry name" value="WHD_POLR3C"/>
    <property type="match status" value="1"/>
</dbReference>
<dbReference type="InterPro" id="IPR008806">
    <property type="entry name" value="RNA_pol_III_Rpc82_C"/>
</dbReference>
<keyword evidence="5 9" id="KW-0240">DNA-directed RNA polymerase</keyword>
<dbReference type="InterPro" id="IPR039748">
    <property type="entry name" value="RPC3"/>
</dbReference>
<dbReference type="STRING" id="13370.A0A448YMB4"/>
<feature type="domain" description="RNA polymerase III subunit RPC82-related helix-turn-helix" evidence="12">
    <location>
        <begin position="28"/>
        <end position="87"/>
    </location>
</feature>
<comment type="function">
    <text evidence="8 9">DNA-dependent RNA polymerase catalyzes the transcription of DNA into RNA using the four ribonucleoside triphosphates as substrates. Specific core component of RNA polymerase III which synthesizes small RNAs, such as 5S rRNA and tRNAs.</text>
</comment>
<dbReference type="InterPro" id="IPR013197">
    <property type="entry name" value="RNA_pol_III_RPC82-rel_HTH"/>
</dbReference>
<feature type="domain" description="DNA-directed RNA polymerase III subunit RPC3 winged-helix" evidence="13">
    <location>
        <begin position="501"/>
        <end position="574"/>
    </location>
</feature>
<dbReference type="InterPro" id="IPR055207">
    <property type="entry name" value="POLR3C_WHD"/>
</dbReference>
<comment type="subunit">
    <text evidence="3 9">Component of the RNA polymerase III (Pol III) complex consisting of 17 subunits.</text>
</comment>
<comment type="subcellular location">
    <subcellularLocation>
        <location evidence="1 9">Nucleus</location>
    </subcellularLocation>
</comment>
<dbReference type="InterPro" id="IPR036388">
    <property type="entry name" value="WH-like_DNA-bd_sf"/>
</dbReference>
<dbReference type="AlphaFoldDB" id="A0A448YMB4"/>
<evidence type="ECO:0000259" key="11">
    <source>
        <dbReference type="Pfam" id="PF05645"/>
    </source>
</evidence>
<dbReference type="OrthoDB" id="272392at2759"/>
<keyword evidence="7 9" id="KW-0539">Nucleus</keyword>
<keyword evidence="6 9" id="KW-0804">Transcription</keyword>
<evidence type="ECO:0000256" key="4">
    <source>
        <dbReference type="ARBA" id="ARBA00016689"/>
    </source>
</evidence>
<evidence type="ECO:0000256" key="5">
    <source>
        <dbReference type="ARBA" id="ARBA00022478"/>
    </source>
</evidence>
<evidence type="ECO:0000256" key="2">
    <source>
        <dbReference type="ARBA" id="ARBA00006835"/>
    </source>
</evidence>
<comment type="similarity">
    <text evidence="2 9">Belongs to the RNA polymerase beta chain family.</text>
</comment>
<dbReference type="InterPro" id="IPR036390">
    <property type="entry name" value="WH_DNA-bd_sf"/>
</dbReference>
<dbReference type="Pfam" id="PF05645">
    <property type="entry name" value="RNA_pol_Rpc82"/>
    <property type="match status" value="1"/>
</dbReference>
<evidence type="ECO:0000256" key="9">
    <source>
        <dbReference type="RuleBase" id="RU367076"/>
    </source>
</evidence>
<dbReference type="InParanoid" id="A0A448YMB4"/>
<organism evidence="14 15">
    <name type="scientific">Brettanomyces naardenensis</name>
    <name type="common">Yeast</name>
    <dbReference type="NCBI Taxonomy" id="13370"/>
    <lineage>
        <taxon>Eukaryota</taxon>
        <taxon>Fungi</taxon>
        <taxon>Dikarya</taxon>
        <taxon>Ascomycota</taxon>
        <taxon>Saccharomycotina</taxon>
        <taxon>Pichiomycetes</taxon>
        <taxon>Pichiales</taxon>
        <taxon>Pichiaceae</taxon>
        <taxon>Brettanomyces</taxon>
    </lineage>
</organism>
<dbReference type="Pfam" id="PF08221">
    <property type="entry name" value="HTH_9"/>
    <property type="match status" value="1"/>
</dbReference>
<keyword evidence="15" id="KW-1185">Reference proteome</keyword>
<dbReference type="SUPFAM" id="SSF46785">
    <property type="entry name" value="Winged helix' DNA-binding domain"/>
    <property type="match status" value="1"/>
</dbReference>
<evidence type="ECO:0000259" key="13">
    <source>
        <dbReference type="Pfam" id="PF22536"/>
    </source>
</evidence>
<evidence type="ECO:0000256" key="10">
    <source>
        <dbReference type="SAM" id="MobiDB-lite"/>
    </source>
</evidence>
<dbReference type="FunCoup" id="A0A448YMB4">
    <property type="interactions" value="522"/>
</dbReference>
<dbReference type="Pfam" id="PF20912">
    <property type="entry name" value="RPC3_helical"/>
    <property type="match status" value="1"/>
</dbReference>
<dbReference type="GO" id="GO:0006351">
    <property type="term" value="P:DNA-templated transcription"/>
    <property type="evidence" value="ECO:0007669"/>
    <property type="project" value="InterPro"/>
</dbReference>
<dbReference type="GO" id="GO:0003697">
    <property type="term" value="F:single-stranded DNA binding"/>
    <property type="evidence" value="ECO:0007669"/>
    <property type="project" value="UniProtKB-UniRule"/>
</dbReference>
<sequence>MTRPNTLSENEVPESLPPFTKTQSPKSFLYTKILKNYLGEQAAYVYALLVTNERLSFKRLLQISHLKPSHLRKILVSLVQLNCVVYYPKSDRLTDDYAGRSGSKGRQSGSYYYYHNEEGCLKLTYADDIIRRIRKEYDDEYPATIVQNVLSIGHLTIRAFLQPLKSDKEKSSAIQKAFKRLVDDKWLSPISKNSFLNEFDRFNKTFKKVVASYNSENPESKTISQTKRMSMIKELTGEKFLEQLENVDLTSQLRGWGPSSIAADDDLDTGLPGMINPDIPLTFNFERYLKRIRSAHLASEARHRVGEISSKVYSLILNRVELKSRSVRSEEARMQRLLANLGQTTVGYDPYNDVECSRRLALKDQSTGLTIRVPDIYRELKSNGKKFGVTEADLLGTIYDPADTFNKSGKRPLESNDDGKIVKKIKVKIENDDDDDEDDSFSLSVSSSNEVDPKLMTTLLQHMKLLATDGKIPFLVETSPGVFYVPFTELIPALTKYTFKQYLRHILGPSCLRVYNCIEEQGLTDEKNLAKHILMKENDIRSVLSKMQKFRLIEVQEIPKTQDRSAMRASFAFRIRYKNGLDIFKNSIIFNMGEVLDSLDDIKMDNKILLDKVSRDDVRGREQELLLAGELQQLQKYYEYERQALAKFSRMRSAIDVFEFMNGV</sequence>
<evidence type="ECO:0000256" key="8">
    <source>
        <dbReference type="ARBA" id="ARBA00025127"/>
    </source>
</evidence>
<accession>A0A448YMB4</accession>
<name>A0A448YMB4_BRENA</name>
<dbReference type="EMBL" id="CAACVR010000016">
    <property type="protein sequence ID" value="VEU22027.1"/>
    <property type="molecule type" value="Genomic_DNA"/>
</dbReference>
<gene>
    <name evidence="14" type="ORF">BRENAR_LOCUS2759</name>
</gene>
<evidence type="ECO:0000256" key="7">
    <source>
        <dbReference type="ARBA" id="ARBA00023242"/>
    </source>
</evidence>
<evidence type="ECO:0000259" key="12">
    <source>
        <dbReference type="Pfam" id="PF08221"/>
    </source>
</evidence>
<dbReference type="PANTHER" id="PTHR12949:SF0">
    <property type="entry name" value="DNA-DIRECTED RNA POLYMERASE III SUBUNIT RPC3"/>
    <property type="match status" value="1"/>
</dbReference>